<evidence type="ECO:0000256" key="7">
    <source>
        <dbReference type="ARBA" id="ARBA00022723"/>
    </source>
</evidence>
<feature type="binding site" evidence="14">
    <location>
        <begin position="145"/>
        <end position="147"/>
    </location>
    <ligand>
        <name>substrate</name>
    </ligand>
</feature>
<proteinExistence type="inferred from homology"/>
<keyword evidence="9 14" id="KW-0418">Kinase</keyword>
<evidence type="ECO:0000256" key="1">
    <source>
        <dbReference type="ARBA" id="ARBA00001946"/>
    </source>
</evidence>
<evidence type="ECO:0000256" key="3">
    <source>
        <dbReference type="ARBA" id="ARBA00004496"/>
    </source>
</evidence>
<dbReference type="PANTHER" id="PTHR13697">
    <property type="entry name" value="PHOSPHOFRUCTOKINASE"/>
    <property type="match status" value="1"/>
</dbReference>
<dbReference type="PRINTS" id="PR00476">
    <property type="entry name" value="PHFRCTKINASE"/>
</dbReference>
<keyword evidence="17" id="KW-1185">Reference proteome</keyword>
<evidence type="ECO:0000259" key="15">
    <source>
        <dbReference type="Pfam" id="PF00365"/>
    </source>
</evidence>
<keyword evidence="5 14" id="KW-0963">Cytoplasm</keyword>
<comment type="similarity">
    <text evidence="14">Belongs to the phosphofructokinase type A (PFKA) family. PPi-dependent PFK group II subfamily. Clade 'B2' sub-subfamily.</text>
</comment>
<name>A0ABZ3J7K1_SPOA4</name>
<evidence type="ECO:0000256" key="10">
    <source>
        <dbReference type="ARBA" id="ARBA00022840"/>
    </source>
</evidence>
<comment type="catalytic activity">
    <reaction evidence="13">
        <text>beta-D-fructose 6-phosphate + ATP = beta-D-fructose 1,6-bisphosphate + ADP + H(+)</text>
        <dbReference type="Rhea" id="RHEA:16109"/>
        <dbReference type="ChEBI" id="CHEBI:15378"/>
        <dbReference type="ChEBI" id="CHEBI:30616"/>
        <dbReference type="ChEBI" id="CHEBI:32966"/>
        <dbReference type="ChEBI" id="CHEBI:57634"/>
        <dbReference type="ChEBI" id="CHEBI:456216"/>
        <dbReference type="EC" id="2.7.1.11"/>
    </reaction>
</comment>
<comment type="catalytic activity">
    <reaction evidence="14">
        <text>beta-D-fructose 6-phosphate + diphosphate = beta-D-fructose 1,6-bisphosphate + phosphate + H(+)</text>
        <dbReference type="Rhea" id="RHEA:13613"/>
        <dbReference type="ChEBI" id="CHEBI:15378"/>
        <dbReference type="ChEBI" id="CHEBI:32966"/>
        <dbReference type="ChEBI" id="CHEBI:33019"/>
        <dbReference type="ChEBI" id="CHEBI:43474"/>
        <dbReference type="ChEBI" id="CHEBI:57634"/>
        <dbReference type="EC" id="2.7.1.90"/>
    </reaction>
</comment>
<accession>A0ABZ3J7K1</accession>
<feature type="domain" description="Phosphofructokinase" evidence="15">
    <location>
        <begin position="17"/>
        <end position="327"/>
    </location>
</feature>
<comment type="pathway">
    <text evidence="4 14">Carbohydrate degradation; glycolysis; D-glyceraldehyde 3-phosphate and glycerone phosphate from D-glucose: step 3/4.</text>
</comment>
<keyword evidence="8" id="KW-0547">Nucleotide-binding</keyword>
<feature type="site" description="Important for catalytic activity; stabilizes the transition state when the phosphoryl donor is PPi" evidence="14">
    <location>
        <position position="144"/>
    </location>
</feature>
<dbReference type="InterPro" id="IPR035966">
    <property type="entry name" value="PKF_sf"/>
</dbReference>
<evidence type="ECO:0000256" key="6">
    <source>
        <dbReference type="ARBA" id="ARBA00022679"/>
    </source>
</evidence>
<evidence type="ECO:0000256" key="13">
    <source>
        <dbReference type="ARBA" id="ARBA00048070"/>
    </source>
</evidence>
<feature type="binding site" evidence="14">
    <location>
        <begin position="192"/>
        <end position="194"/>
    </location>
    <ligand>
        <name>substrate</name>
    </ligand>
</feature>
<dbReference type="RefSeq" id="WP_093794761.1">
    <property type="nucleotide sequence ID" value="NZ_CP155571.1"/>
</dbReference>
<organism evidence="16 17">
    <name type="scientific">Sporomusa acidovorans (strain ATCC 49682 / DSM 3132 / Mol)</name>
    <dbReference type="NCBI Taxonomy" id="1123286"/>
    <lineage>
        <taxon>Bacteria</taxon>
        <taxon>Bacillati</taxon>
        <taxon>Bacillota</taxon>
        <taxon>Negativicutes</taxon>
        <taxon>Selenomonadales</taxon>
        <taxon>Sporomusaceae</taxon>
        <taxon>Sporomusa</taxon>
    </lineage>
</organism>
<evidence type="ECO:0000256" key="4">
    <source>
        <dbReference type="ARBA" id="ARBA00004679"/>
    </source>
</evidence>
<comment type="caution">
    <text evidence="14">Lacks conserved residue(s) required for the propagation of feature annotation.</text>
</comment>
<evidence type="ECO:0000256" key="9">
    <source>
        <dbReference type="ARBA" id="ARBA00022777"/>
    </source>
</evidence>
<dbReference type="GO" id="GO:0047334">
    <property type="term" value="F:diphosphate-fructose-6-phosphate 1-phosphotransferase activity"/>
    <property type="evidence" value="ECO:0007669"/>
    <property type="project" value="UniProtKB-EC"/>
</dbReference>
<dbReference type="InterPro" id="IPR011404">
    <property type="entry name" value="PPi-PFK"/>
</dbReference>
<gene>
    <name evidence="14 16" type="primary">pfp</name>
    <name evidence="16" type="ORF">SPACI_044280</name>
</gene>
<evidence type="ECO:0000256" key="5">
    <source>
        <dbReference type="ARBA" id="ARBA00022490"/>
    </source>
</evidence>
<dbReference type="Gene3D" id="3.40.50.460">
    <property type="entry name" value="Phosphofructokinase domain"/>
    <property type="match status" value="1"/>
</dbReference>
<dbReference type="Gene3D" id="3.40.50.450">
    <property type="match status" value="1"/>
</dbReference>
<dbReference type="PIRSF" id="PIRSF036483">
    <property type="entry name" value="PFK_XF0274"/>
    <property type="match status" value="1"/>
</dbReference>
<protein>
    <recommendedName>
        <fullName evidence="14">Pyrophosphate--fructose 6-phosphate 1-phosphotransferase</fullName>
        <ecNumber evidence="14">2.7.1.90</ecNumber>
    </recommendedName>
    <alternativeName>
        <fullName evidence="14">6-phosphofructokinase, pyrophosphate dependent</fullName>
    </alternativeName>
    <alternativeName>
        <fullName evidence="14">PPi-dependent phosphofructokinase</fullName>
        <shortName evidence="14">PPi-PFK</shortName>
    </alternativeName>
    <alternativeName>
        <fullName evidence="14">Pyrophosphate-dependent 6-phosphofructose-1-kinase</fullName>
    </alternativeName>
</protein>
<evidence type="ECO:0000313" key="16">
    <source>
        <dbReference type="EMBL" id="XFO74318.1"/>
    </source>
</evidence>
<dbReference type="EC" id="2.7.1.90" evidence="14"/>
<keyword evidence="11 14" id="KW-0460">Magnesium</keyword>
<dbReference type="InterPro" id="IPR022953">
    <property type="entry name" value="ATP_PFK"/>
</dbReference>
<evidence type="ECO:0000313" key="17">
    <source>
        <dbReference type="Proteomes" id="UP000216052"/>
    </source>
</evidence>
<dbReference type="SUPFAM" id="SSF53784">
    <property type="entry name" value="Phosphofructokinase"/>
    <property type="match status" value="1"/>
</dbReference>
<keyword evidence="10" id="KW-0067">ATP-binding</keyword>
<reference evidence="16" key="1">
    <citation type="submission" date="2024-05" db="EMBL/GenBank/DDBJ databases">
        <title>Isolation and characterization of Sporomusa carbonis sp. nov., a carboxydotrophic hydrogenogen in the genus of Sporomusa isolated from a charcoal burning pile.</title>
        <authorList>
            <person name="Boeer T."/>
            <person name="Rosenbaum F."/>
            <person name="Eysell L."/>
            <person name="Mueller V."/>
            <person name="Daniel R."/>
            <person name="Poehlein A."/>
        </authorList>
    </citation>
    <scope>NUCLEOTIDE SEQUENCE [LARGE SCALE GENOMIC DNA]</scope>
    <source>
        <strain evidence="16">DSM 3132</strain>
    </source>
</reference>
<comment type="subunit">
    <text evidence="14">Homodimer.</text>
</comment>
<feature type="binding site" evidence="14">
    <location>
        <position position="249"/>
    </location>
    <ligand>
        <name>substrate</name>
    </ligand>
</feature>
<comment type="activity regulation">
    <text evidence="14">Non-allosteric.</text>
</comment>
<comment type="function">
    <text evidence="2">Catalyzes the phosphorylation of D-fructose 6-phosphate to fructose 1,6-bisphosphate by ATP, the first committing step of glycolysis.</text>
</comment>
<dbReference type="EMBL" id="CP155571">
    <property type="protein sequence ID" value="XFO74318.1"/>
    <property type="molecule type" value="Genomic_DNA"/>
</dbReference>
<keyword evidence="6 14" id="KW-0808">Transferase</keyword>
<comment type="cofactor">
    <cofactor evidence="1 14">
        <name>Mg(2+)</name>
        <dbReference type="ChEBI" id="CHEBI:18420"/>
    </cofactor>
</comment>
<dbReference type="NCBIfam" id="NF010675">
    <property type="entry name" value="PRK14072.1"/>
    <property type="match status" value="1"/>
</dbReference>
<evidence type="ECO:0000256" key="8">
    <source>
        <dbReference type="ARBA" id="ARBA00022741"/>
    </source>
</evidence>
<feature type="binding site" evidence="14">
    <location>
        <position position="24"/>
    </location>
    <ligand>
        <name>diphosphate</name>
        <dbReference type="ChEBI" id="CHEBI:33019"/>
    </ligand>
</feature>
<dbReference type="InterPro" id="IPR000023">
    <property type="entry name" value="Phosphofructokinase_dom"/>
</dbReference>
<dbReference type="Pfam" id="PF00365">
    <property type="entry name" value="PFK"/>
    <property type="match status" value="1"/>
</dbReference>
<sequence length="404" mass="43830">MQEVLHKRENGKIPKTIIVAQTGGPSAVINCTLAGIVSRCQENQVKVLGLVNAFEGLLAGNIVDLSGLDAETIQRLYSTPGAFLGSSRLQLTASILKKIPYLIKKLGGEGLLLIGGNGTMFAAHIISEAAKMENTALQVLGVPKTIDNDIVGLERTPGFGSAAKYVAQAVRDIGIDLEAMKTFEQVRIIEVMGRSVGWLAAAAGLAKNHPAASPHLIYLPEQPFDENEFISEIKRAYEKYGFVVAVVGEGVKYQDGTPVGASPFAELDNGSRIYGGAANYLADLVNNRLDVRARAQDLTMAQRCFKLSRSPVDEKEAYTIGQLAVNAFLDGCDDSMVCYGMSEDTYSLLPLSDVGGKEKSVPTAYYDKHTKQVTPAFLEWLRLAVGDWDYSYLTLRDIGYERPR</sequence>
<feature type="active site" description="Proton acceptor" evidence="14">
    <location>
        <position position="147"/>
    </location>
</feature>
<keyword evidence="7 14" id="KW-0479">Metal-binding</keyword>
<dbReference type="PANTHER" id="PTHR13697:SF4">
    <property type="entry name" value="ATP-DEPENDENT 6-PHOSPHOFRUCTOKINASE"/>
    <property type="match status" value="1"/>
</dbReference>
<feature type="binding site" evidence="14">
    <location>
        <position position="117"/>
    </location>
    <ligand>
        <name>Mg(2+)</name>
        <dbReference type="ChEBI" id="CHEBI:18420"/>
        <note>catalytic</note>
    </ligand>
</feature>
<dbReference type="HAMAP" id="MF_01978">
    <property type="entry name" value="Phosphofructokinase_II_B2"/>
    <property type="match status" value="1"/>
</dbReference>
<evidence type="ECO:0000256" key="11">
    <source>
        <dbReference type="ARBA" id="ARBA00022842"/>
    </source>
</evidence>
<comment type="function">
    <text evidence="14">Catalyzes the phosphorylation of D-fructose 6-phosphate, the first committing step of glycolysis. Uses inorganic phosphate (PPi) as phosphoryl donor instead of ATP like common ATP-dependent phosphofructokinases (ATP-PFKs), which renders the reaction reversible, and can thus function both in glycolysis and gluconeogenesis. Consistently, PPi-PFK can replace the enzymes of both the forward (ATP-PFK) and reverse (fructose-bisphosphatase (FBPase)) reactions.</text>
</comment>
<comment type="subcellular location">
    <subcellularLocation>
        <location evidence="3 14">Cytoplasm</location>
    </subcellularLocation>
</comment>
<evidence type="ECO:0000256" key="12">
    <source>
        <dbReference type="ARBA" id="ARBA00023152"/>
    </source>
</evidence>
<evidence type="ECO:0000256" key="14">
    <source>
        <dbReference type="HAMAP-Rule" id="MF_01978"/>
    </source>
</evidence>
<dbReference type="Proteomes" id="UP000216052">
    <property type="component" value="Chromosome"/>
</dbReference>
<keyword evidence="12 14" id="KW-0324">Glycolysis</keyword>
<evidence type="ECO:0000256" key="2">
    <source>
        <dbReference type="ARBA" id="ARBA00002659"/>
    </source>
</evidence>